<dbReference type="EMBL" id="MPUJ01000007">
    <property type="protein sequence ID" value="ONK05267.1"/>
    <property type="molecule type" value="Genomic_DNA"/>
</dbReference>
<evidence type="ECO:0000313" key="11">
    <source>
        <dbReference type="EMBL" id="MFJ5431654.1"/>
    </source>
</evidence>
<comment type="miscellaneous">
    <text evidence="8">This enzyme catalyzes only one turnover and therefore is not strictly catalytic. According to one definition, an enzyme is a biocatalyst that acts repeatedly and over many reaction cycles.</text>
</comment>
<evidence type="ECO:0000256" key="3">
    <source>
        <dbReference type="ARBA" id="ARBA00022603"/>
    </source>
</evidence>
<gene>
    <name evidence="11" type="primary">ogt</name>
    <name evidence="11" type="ORF">ACIPUP_21180</name>
    <name evidence="12" type="ORF">BSK71_12620</name>
</gene>
<dbReference type="NCBIfam" id="TIGR00589">
    <property type="entry name" value="ogt"/>
    <property type="match status" value="1"/>
</dbReference>
<dbReference type="Pfam" id="PF01035">
    <property type="entry name" value="DNA_binding_1"/>
    <property type="match status" value="1"/>
</dbReference>
<organism evidence="12 13">
    <name type="scientific">Pectobacterium actinidiae</name>
    <dbReference type="NCBI Taxonomy" id="1507808"/>
    <lineage>
        <taxon>Bacteria</taxon>
        <taxon>Pseudomonadati</taxon>
        <taxon>Pseudomonadota</taxon>
        <taxon>Gammaproteobacteria</taxon>
        <taxon>Enterobacterales</taxon>
        <taxon>Pectobacteriaceae</taxon>
        <taxon>Pectobacterium</taxon>
    </lineage>
</organism>
<dbReference type="NCBIfam" id="NF007626">
    <property type="entry name" value="PRK10286.1"/>
    <property type="match status" value="1"/>
</dbReference>
<dbReference type="InterPro" id="IPR008332">
    <property type="entry name" value="MethylG_MeTrfase_N"/>
</dbReference>
<evidence type="ECO:0000256" key="4">
    <source>
        <dbReference type="ARBA" id="ARBA00022679"/>
    </source>
</evidence>
<dbReference type="InterPro" id="IPR001497">
    <property type="entry name" value="MethylDNA_cys_MeTrfase_AS"/>
</dbReference>
<evidence type="ECO:0000256" key="7">
    <source>
        <dbReference type="ARBA" id="ARBA00049348"/>
    </source>
</evidence>
<keyword evidence="6 8" id="KW-0234">DNA repair</keyword>
<reference evidence="13" key="1">
    <citation type="submission" date="2016-11" db="EMBL/GenBank/DDBJ databases">
        <authorList>
            <person name="Panda P."/>
            <person name="Visnovsky S."/>
            <person name="Pitman A."/>
        </authorList>
    </citation>
    <scope>NUCLEOTIDE SEQUENCE [LARGE SCALE GENOMIC DNA]</scope>
    <source>
        <strain evidence="13">ICMP 9972</strain>
    </source>
</reference>
<evidence type="ECO:0000259" key="10">
    <source>
        <dbReference type="Pfam" id="PF02870"/>
    </source>
</evidence>
<evidence type="ECO:0000256" key="5">
    <source>
        <dbReference type="ARBA" id="ARBA00022763"/>
    </source>
</evidence>
<comment type="function">
    <text evidence="8">Involved in the cellular defense against the biological effects of O6-methylguanine (O6-MeG) and O4-methylthymine (O4-MeT) in DNA. Repairs the methylated nucleobase in DNA by stoichiometrically transferring the methyl group to a cysteine residue in the enzyme. This is a suicide reaction: the enzyme is irreversibly inactivated.</text>
</comment>
<dbReference type="AlphaFoldDB" id="A0A1V2R2N4"/>
<sequence>MQTFFQDTLATPLGELLIIADENNHLRAVEWREYEDDLFRVLNRSYRNDPFSLQPRHNPGGLTDSLQRYFEGELAIIDTLPVASVGTEFQQQVWQELRRIPCGEITTYGELATLLGRTGAARAVGMANGSNPVSIVVPCHRVIGTGGALTGYAGGIHRKQWLLTHEGYLPRQLFTATE</sequence>
<reference evidence="12" key="2">
    <citation type="submission" date="2016-11" db="EMBL/GenBank/DDBJ databases">
        <authorList>
            <person name="Jaros S."/>
            <person name="Januszkiewicz K."/>
            <person name="Wedrychowicz H."/>
        </authorList>
    </citation>
    <scope>NUCLEOTIDE SEQUENCE [LARGE SCALE GENOMIC DNA]</scope>
    <source>
        <strain evidence="12">ICMP 9972</strain>
    </source>
</reference>
<evidence type="ECO:0000256" key="1">
    <source>
        <dbReference type="ARBA" id="ARBA00001286"/>
    </source>
</evidence>
<dbReference type="EMBL" id="JBIXLL010000016">
    <property type="protein sequence ID" value="MFJ5431654.1"/>
    <property type="molecule type" value="Genomic_DNA"/>
</dbReference>
<dbReference type="InterPro" id="IPR036631">
    <property type="entry name" value="MGMT_N_sf"/>
</dbReference>
<dbReference type="PANTHER" id="PTHR10815:SF5">
    <property type="entry name" value="METHYLATED-DNA--PROTEIN-CYSTEINE METHYLTRANSFERASE"/>
    <property type="match status" value="1"/>
</dbReference>
<dbReference type="GO" id="GO:0005737">
    <property type="term" value="C:cytoplasm"/>
    <property type="evidence" value="ECO:0007669"/>
    <property type="project" value="UniProtKB-SubCell"/>
</dbReference>
<dbReference type="GO" id="GO:0003908">
    <property type="term" value="F:methylated-DNA-[protein]-cysteine S-methyltransferase activity"/>
    <property type="evidence" value="ECO:0007669"/>
    <property type="project" value="UniProtKB-UniRule"/>
</dbReference>
<comment type="catalytic activity">
    <reaction evidence="1 8">
        <text>a 4-O-methyl-thymidine in DNA + L-cysteinyl-[protein] = a thymidine in DNA + S-methyl-L-cysteinyl-[protein]</text>
        <dbReference type="Rhea" id="RHEA:53428"/>
        <dbReference type="Rhea" id="RHEA-COMP:10131"/>
        <dbReference type="Rhea" id="RHEA-COMP:10132"/>
        <dbReference type="Rhea" id="RHEA-COMP:13555"/>
        <dbReference type="Rhea" id="RHEA-COMP:13556"/>
        <dbReference type="ChEBI" id="CHEBI:29950"/>
        <dbReference type="ChEBI" id="CHEBI:82612"/>
        <dbReference type="ChEBI" id="CHEBI:137386"/>
        <dbReference type="ChEBI" id="CHEBI:137387"/>
        <dbReference type="EC" id="2.1.1.63"/>
    </reaction>
</comment>
<accession>A0A1V2R2N4</accession>
<reference evidence="11 14" key="3">
    <citation type="submission" date="2024-10" db="EMBL/GenBank/DDBJ databases">
        <authorList>
            <person name="Lu C.-H."/>
        </authorList>
    </citation>
    <scope>NUCLEOTIDE SEQUENCE [LARGE SCALE GENOMIC DNA]</scope>
    <source>
        <strain evidence="11 14">22ZTDG03-2</strain>
    </source>
</reference>
<dbReference type="EC" id="2.1.1.63" evidence="8"/>
<keyword evidence="5 8" id="KW-0227">DNA damage</keyword>
<dbReference type="SUPFAM" id="SSF46767">
    <property type="entry name" value="Methylated DNA-protein cysteine methyltransferase, C-terminal domain"/>
    <property type="match status" value="1"/>
</dbReference>
<dbReference type="GO" id="GO:0032259">
    <property type="term" value="P:methylation"/>
    <property type="evidence" value="ECO:0007669"/>
    <property type="project" value="UniProtKB-KW"/>
</dbReference>
<dbReference type="InterPro" id="IPR023546">
    <property type="entry name" value="MGMT"/>
</dbReference>
<dbReference type="SUPFAM" id="SSF53155">
    <property type="entry name" value="Methylated DNA-protein cysteine methyltransferase domain"/>
    <property type="match status" value="1"/>
</dbReference>
<evidence type="ECO:0000259" key="9">
    <source>
        <dbReference type="Pfam" id="PF01035"/>
    </source>
</evidence>
<feature type="active site" description="Nucleophile; methyl group acceptor" evidence="8">
    <location>
        <position position="139"/>
    </location>
</feature>
<evidence type="ECO:0000313" key="13">
    <source>
        <dbReference type="Proteomes" id="UP000189286"/>
    </source>
</evidence>
<dbReference type="Proteomes" id="UP000189286">
    <property type="component" value="Unassembled WGS sequence"/>
</dbReference>
<dbReference type="PROSITE" id="PS00374">
    <property type="entry name" value="MGMT"/>
    <property type="match status" value="1"/>
</dbReference>
<feature type="domain" description="Methylated-DNA-[protein]-cysteine S-methyltransferase DNA binding" evidence="9">
    <location>
        <begin position="88"/>
        <end position="167"/>
    </location>
</feature>
<evidence type="ECO:0000256" key="8">
    <source>
        <dbReference type="HAMAP-Rule" id="MF_00772"/>
    </source>
</evidence>
<dbReference type="OrthoDB" id="9802228at2"/>
<evidence type="ECO:0000313" key="12">
    <source>
        <dbReference type="EMBL" id="ONK05267.1"/>
    </source>
</evidence>
<feature type="domain" description="Methylguanine DNA methyltransferase ribonuclease-like" evidence="10">
    <location>
        <begin position="8"/>
        <end position="82"/>
    </location>
</feature>
<dbReference type="InterPro" id="IPR036388">
    <property type="entry name" value="WH-like_DNA-bd_sf"/>
</dbReference>
<comment type="subcellular location">
    <subcellularLocation>
        <location evidence="8">Cytoplasm</location>
    </subcellularLocation>
</comment>
<dbReference type="InterPro" id="IPR014048">
    <property type="entry name" value="MethylDNA_cys_MeTrfase_DNA-bd"/>
</dbReference>
<dbReference type="Pfam" id="PF02870">
    <property type="entry name" value="Methyltransf_1N"/>
    <property type="match status" value="1"/>
</dbReference>
<comment type="caution">
    <text evidence="12">The sequence shown here is derived from an EMBL/GenBank/DDBJ whole genome shotgun (WGS) entry which is preliminary data.</text>
</comment>
<dbReference type="CDD" id="cd06445">
    <property type="entry name" value="ATase"/>
    <property type="match status" value="1"/>
</dbReference>
<dbReference type="FunFam" id="1.10.10.10:FF:000337">
    <property type="entry name" value="Methylated-DNA--protein-cysteine methyltransferase"/>
    <property type="match status" value="1"/>
</dbReference>
<keyword evidence="2 8" id="KW-0963">Cytoplasm</keyword>
<keyword evidence="14" id="KW-1185">Reference proteome</keyword>
<comment type="catalytic activity">
    <reaction evidence="7 8">
        <text>a 6-O-methyl-2'-deoxyguanosine in DNA + L-cysteinyl-[protein] = S-methyl-L-cysteinyl-[protein] + a 2'-deoxyguanosine in DNA</text>
        <dbReference type="Rhea" id="RHEA:24000"/>
        <dbReference type="Rhea" id="RHEA-COMP:10131"/>
        <dbReference type="Rhea" id="RHEA-COMP:10132"/>
        <dbReference type="Rhea" id="RHEA-COMP:11367"/>
        <dbReference type="Rhea" id="RHEA-COMP:11368"/>
        <dbReference type="ChEBI" id="CHEBI:29950"/>
        <dbReference type="ChEBI" id="CHEBI:82612"/>
        <dbReference type="ChEBI" id="CHEBI:85445"/>
        <dbReference type="ChEBI" id="CHEBI:85448"/>
        <dbReference type="EC" id="2.1.1.63"/>
    </reaction>
</comment>
<proteinExistence type="inferred from homology"/>
<dbReference type="GO" id="GO:0006307">
    <property type="term" value="P:DNA alkylation repair"/>
    <property type="evidence" value="ECO:0007669"/>
    <property type="project" value="UniProtKB-UniRule"/>
</dbReference>
<protein>
    <recommendedName>
        <fullName evidence="8">Methylated-DNA--protein-cysteine methyltransferase</fullName>
        <ecNumber evidence="8">2.1.1.63</ecNumber>
    </recommendedName>
    <alternativeName>
        <fullName evidence="8">6-O-methylguanine-DNA methyltransferase</fullName>
        <shortName evidence="8">MGMT</shortName>
    </alternativeName>
    <alternativeName>
        <fullName evidence="8">O-6-methylguanine-DNA-alkyltransferase</fullName>
    </alternativeName>
</protein>
<keyword evidence="3 8" id="KW-0489">Methyltransferase</keyword>
<dbReference type="InterPro" id="IPR036217">
    <property type="entry name" value="MethylDNA_cys_MeTrfase_DNAb"/>
</dbReference>
<evidence type="ECO:0000313" key="14">
    <source>
        <dbReference type="Proteomes" id="UP001617689"/>
    </source>
</evidence>
<dbReference type="RefSeq" id="WP_039358739.1">
    <property type="nucleotide sequence ID" value="NZ_CP097896.1"/>
</dbReference>
<keyword evidence="4 8" id="KW-0808">Transferase</keyword>
<dbReference type="Proteomes" id="UP001617689">
    <property type="component" value="Unassembled WGS sequence"/>
</dbReference>
<name>A0A1V2R2N4_9GAMM</name>
<dbReference type="PANTHER" id="PTHR10815">
    <property type="entry name" value="METHYLATED-DNA--PROTEIN-CYSTEINE METHYLTRANSFERASE"/>
    <property type="match status" value="1"/>
</dbReference>
<dbReference type="HAMAP" id="MF_00772">
    <property type="entry name" value="OGT"/>
    <property type="match status" value="1"/>
</dbReference>
<comment type="similarity">
    <text evidence="8">Belongs to the MGMT family.</text>
</comment>
<evidence type="ECO:0000256" key="6">
    <source>
        <dbReference type="ARBA" id="ARBA00023204"/>
    </source>
</evidence>
<evidence type="ECO:0000256" key="2">
    <source>
        <dbReference type="ARBA" id="ARBA00022490"/>
    </source>
</evidence>
<dbReference type="Gene3D" id="1.10.10.10">
    <property type="entry name" value="Winged helix-like DNA-binding domain superfamily/Winged helix DNA-binding domain"/>
    <property type="match status" value="1"/>
</dbReference>